<name>A0A7S0YBB4_9CHLO</name>
<dbReference type="EMBL" id="HBFM01005829">
    <property type="protein sequence ID" value="CAD8767078.1"/>
    <property type="molecule type" value="Transcribed_RNA"/>
</dbReference>
<sequence>MSDLTKELEAYVRSTGAEKTIKDLMTDCIVNRIENVQEHMVRTILKQTEKGEILSSKLTAASSNDNYASILLSPSANIEDHRRAKELTSLYLELLKRVLEDKPEGDLKEYLKELILVL</sequence>
<protein>
    <submittedName>
        <fullName evidence="1">Uncharacterized protein</fullName>
    </submittedName>
</protein>
<evidence type="ECO:0000313" key="1">
    <source>
        <dbReference type="EMBL" id="CAD8767078.1"/>
    </source>
</evidence>
<proteinExistence type="predicted"/>
<reference evidence="1" key="1">
    <citation type="submission" date="2021-01" db="EMBL/GenBank/DDBJ databases">
        <authorList>
            <person name="Corre E."/>
            <person name="Pelletier E."/>
            <person name="Niang G."/>
            <person name="Scheremetjew M."/>
            <person name="Finn R."/>
            <person name="Kale V."/>
            <person name="Holt S."/>
            <person name="Cochrane G."/>
            <person name="Meng A."/>
            <person name="Brown T."/>
            <person name="Cohen L."/>
        </authorList>
    </citation>
    <scope>NUCLEOTIDE SEQUENCE</scope>
    <source>
        <strain evidence="1">SAG 63-3</strain>
    </source>
</reference>
<gene>
    <name evidence="1" type="ORF">PPAR00522_LOCUS3470</name>
</gene>
<organism evidence="1">
    <name type="scientific">Polytomella parva</name>
    <dbReference type="NCBI Taxonomy" id="51329"/>
    <lineage>
        <taxon>Eukaryota</taxon>
        <taxon>Viridiplantae</taxon>
        <taxon>Chlorophyta</taxon>
        <taxon>core chlorophytes</taxon>
        <taxon>Chlorophyceae</taxon>
        <taxon>CS clade</taxon>
        <taxon>Chlamydomonadales</taxon>
        <taxon>Chlamydomonadaceae</taxon>
        <taxon>Polytomella</taxon>
    </lineage>
</organism>
<dbReference type="AlphaFoldDB" id="A0A7S0YBB4"/>
<accession>A0A7S0YBB4</accession>